<dbReference type="Proteomes" id="UP001207654">
    <property type="component" value="Unassembled WGS sequence"/>
</dbReference>
<dbReference type="Pfam" id="PF00069">
    <property type="entry name" value="Pkinase"/>
    <property type="match status" value="1"/>
</dbReference>
<evidence type="ECO:0000256" key="2">
    <source>
        <dbReference type="ARBA" id="ARBA00022741"/>
    </source>
</evidence>
<dbReference type="EMBL" id="JAPNKA010000001">
    <property type="protein sequence ID" value="MCY1076336.1"/>
    <property type="molecule type" value="Genomic_DNA"/>
</dbReference>
<accession>A0ABT4A3V3</accession>
<name>A0ABT4A3V3_9BACT</name>
<reference evidence="6 7" key="1">
    <citation type="submission" date="2022-11" db="EMBL/GenBank/DDBJ databases">
        <title>Minimal conservation of predation-associated metabolite biosynthetic gene clusters underscores biosynthetic potential of Myxococcota including descriptions for ten novel species: Archangium lansinium sp. nov., Myxococcus landrumus sp. nov., Nannocystis bai.</title>
        <authorList>
            <person name="Ahearne A."/>
            <person name="Stevens C."/>
            <person name="Phillips K."/>
        </authorList>
    </citation>
    <scope>NUCLEOTIDE SEQUENCE [LARGE SCALE GENOMIC DNA]</scope>
    <source>
        <strain evidence="6 7">MIWBW</strain>
    </source>
</reference>
<evidence type="ECO:0000313" key="7">
    <source>
        <dbReference type="Proteomes" id="UP001207654"/>
    </source>
</evidence>
<keyword evidence="3 6" id="KW-0418">Kinase</keyword>
<keyword evidence="4" id="KW-0067">ATP-binding</keyword>
<evidence type="ECO:0000259" key="5">
    <source>
        <dbReference type="PROSITE" id="PS50011"/>
    </source>
</evidence>
<dbReference type="Gene3D" id="1.10.510.10">
    <property type="entry name" value="Transferase(Phosphotransferase) domain 1"/>
    <property type="match status" value="1"/>
</dbReference>
<dbReference type="CDD" id="cd14014">
    <property type="entry name" value="STKc_PknB_like"/>
    <property type="match status" value="1"/>
</dbReference>
<dbReference type="PANTHER" id="PTHR43289:SF6">
    <property type="entry name" value="SERINE_THREONINE-PROTEIN KINASE NEKL-3"/>
    <property type="match status" value="1"/>
</dbReference>
<feature type="domain" description="Protein kinase" evidence="5">
    <location>
        <begin position="24"/>
        <end position="348"/>
    </location>
</feature>
<dbReference type="GO" id="GO:0016301">
    <property type="term" value="F:kinase activity"/>
    <property type="evidence" value="ECO:0007669"/>
    <property type="project" value="UniProtKB-KW"/>
</dbReference>
<dbReference type="InterPro" id="IPR011009">
    <property type="entry name" value="Kinase-like_dom_sf"/>
</dbReference>
<proteinExistence type="predicted"/>
<keyword evidence="2" id="KW-0547">Nucleotide-binding</keyword>
<dbReference type="InterPro" id="IPR000719">
    <property type="entry name" value="Prot_kinase_dom"/>
</dbReference>
<dbReference type="PROSITE" id="PS50011">
    <property type="entry name" value="PROTEIN_KINASE_DOM"/>
    <property type="match status" value="1"/>
</dbReference>
<evidence type="ECO:0000256" key="1">
    <source>
        <dbReference type="ARBA" id="ARBA00022679"/>
    </source>
</evidence>
<sequence length="398" mass="44693">MPSTPRETPRRDSPRRYAVKSEDYRFTFEAGEYRYEVTEPLVLHPYYDTLFIAWRRLLSGGPRHMVELKKVNMVPGRDARASAREEVRLASLLRHPKIARVHDFIVNKGIPYVVMEHMKGCFLLTVTHAAALVEKRLSPAFAVYVAAEVADALEYAHNAENETGAPLRLVHRAVGPLRIRLGADGRVKLCNLGAAYSELAGRMVTPRDLLRGDPAYIAPELLRSMWAALESKTDPLTPRELDGRADIFSLGLVLLEMLTAKYPLDPLGLVPSRPATRFPQGLRAERPTWVELEVLFNRVLSFGPEEIERQADLVPEPLRKILGKALQPNPENRYSTAAEMRDDLRFYLRASGASGFGRLEVAAERKAILNEAAERKLLAAQTVERGVLPNPEEFLDNG</sequence>
<evidence type="ECO:0000256" key="3">
    <source>
        <dbReference type="ARBA" id="ARBA00022777"/>
    </source>
</evidence>
<keyword evidence="7" id="KW-1185">Reference proteome</keyword>
<gene>
    <name evidence="6" type="ORF">OV287_17815</name>
</gene>
<evidence type="ECO:0000313" key="6">
    <source>
        <dbReference type="EMBL" id="MCY1076336.1"/>
    </source>
</evidence>
<keyword evidence="1" id="KW-0808">Transferase</keyword>
<evidence type="ECO:0000256" key="4">
    <source>
        <dbReference type="ARBA" id="ARBA00022840"/>
    </source>
</evidence>
<dbReference type="SMART" id="SM00220">
    <property type="entry name" value="S_TKc"/>
    <property type="match status" value="1"/>
</dbReference>
<protein>
    <submittedName>
        <fullName evidence="6">Serine/threonine-protein kinase</fullName>
    </submittedName>
</protein>
<dbReference type="PANTHER" id="PTHR43289">
    <property type="entry name" value="MITOGEN-ACTIVATED PROTEIN KINASE KINASE KINASE 20-RELATED"/>
    <property type="match status" value="1"/>
</dbReference>
<comment type="caution">
    <text evidence="6">The sequence shown here is derived from an EMBL/GenBank/DDBJ whole genome shotgun (WGS) entry which is preliminary data.</text>
</comment>
<organism evidence="6 7">
    <name type="scientific">Archangium lansingense</name>
    <dbReference type="NCBI Taxonomy" id="2995310"/>
    <lineage>
        <taxon>Bacteria</taxon>
        <taxon>Pseudomonadati</taxon>
        <taxon>Myxococcota</taxon>
        <taxon>Myxococcia</taxon>
        <taxon>Myxococcales</taxon>
        <taxon>Cystobacterineae</taxon>
        <taxon>Archangiaceae</taxon>
        <taxon>Archangium</taxon>
    </lineage>
</organism>
<dbReference type="SUPFAM" id="SSF56112">
    <property type="entry name" value="Protein kinase-like (PK-like)"/>
    <property type="match status" value="1"/>
</dbReference>
<dbReference type="Gene3D" id="3.30.200.20">
    <property type="entry name" value="Phosphorylase Kinase, domain 1"/>
    <property type="match status" value="1"/>
</dbReference>
<dbReference type="RefSeq" id="WP_267535229.1">
    <property type="nucleotide sequence ID" value="NZ_JAPNKA010000001.1"/>
</dbReference>